<name>A0ABV4QYX6_9ACTN</name>
<accession>A0ABV4QYX6</accession>
<dbReference type="Pfam" id="PF21853">
    <property type="entry name" value="DUF6912"/>
    <property type="match status" value="1"/>
</dbReference>
<reference evidence="1 2" key="1">
    <citation type="submission" date="2023-11" db="EMBL/GenBank/DDBJ databases">
        <title>Actinomadura monticuli sp. nov., isolated from volcanic ash.</title>
        <authorList>
            <person name="Lee S.D."/>
            <person name="Yang H."/>
            <person name="Kim I.S."/>
        </authorList>
    </citation>
    <scope>NUCLEOTIDE SEQUENCE [LARGE SCALE GENOMIC DNA]</scope>
    <source>
        <strain evidence="1 2">DSM 45346</strain>
    </source>
</reference>
<organism evidence="1 2">
    <name type="scientific">Actinomadura chokoriensis</name>
    <dbReference type="NCBI Taxonomy" id="454156"/>
    <lineage>
        <taxon>Bacteria</taxon>
        <taxon>Bacillati</taxon>
        <taxon>Actinomycetota</taxon>
        <taxon>Actinomycetes</taxon>
        <taxon>Streptosporangiales</taxon>
        <taxon>Thermomonosporaceae</taxon>
        <taxon>Actinomadura</taxon>
    </lineage>
</organism>
<dbReference type="EMBL" id="JAXCEH010000012">
    <property type="protein sequence ID" value="MFA1555794.1"/>
    <property type="molecule type" value="Genomic_DNA"/>
</dbReference>
<evidence type="ECO:0000313" key="2">
    <source>
        <dbReference type="Proteomes" id="UP001569904"/>
    </source>
</evidence>
<dbReference type="InterPro" id="IPR054206">
    <property type="entry name" value="DUF6912"/>
</dbReference>
<dbReference type="Proteomes" id="UP001569904">
    <property type="component" value="Unassembled WGS sequence"/>
</dbReference>
<keyword evidence="2" id="KW-1185">Reference proteome</keyword>
<proteinExistence type="predicted"/>
<evidence type="ECO:0000313" key="1">
    <source>
        <dbReference type="EMBL" id="MFA1555794.1"/>
    </source>
</evidence>
<sequence length="188" mass="19458">MRVYLPSTLTLLAGVHAAREIGPAPLAAHAVTPALREWYAGGDLEELEYAAMSAAARASLRLLAADPSAPRRRVVLAAEMPDDAVTWAGGDAAPAVRGGMNPHVSGNAFGAGNGNGDRALVELSAAVPWKRIASGHVDDPDAVPDITAAVDALPAADAGDEDARFTVDGAEGHELLWYATQELPHLLD</sequence>
<comment type="caution">
    <text evidence="1">The sequence shown here is derived from an EMBL/GenBank/DDBJ whole genome shotgun (WGS) entry which is preliminary data.</text>
</comment>
<protein>
    <submittedName>
        <fullName evidence="1">Uncharacterized protein</fullName>
    </submittedName>
</protein>
<gene>
    <name evidence="1" type="ORF">SM436_19065</name>
</gene>
<dbReference type="RefSeq" id="WP_371942517.1">
    <property type="nucleotide sequence ID" value="NZ_JAXCEH010000012.1"/>
</dbReference>